<dbReference type="PANTHER" id="PTHR36716">
    <property type="entry name" value="F3H9.20 PROTEIN"/>
    <property type="match status" value="1"/>
</dbReference>
<comment type="caution">
    <text evidence="2">The sequence shown here is derived from an EMBL/GenBank/DDBJ whole genome shotgun (WGS) entry which is preliminary data.</text>
</comment>
<keyword evidence="1" id="KW-0812">Transmembrane</keyword>
<protein>
    <submittedName>
        <fullName evidence="2">DUF2301 domain-containing membrane protein</fullName>
    </submittedName>
</protein>
<feature type="transmembrane region" description="Helical" evidence="1">
    <location>
        <begin position="130"/>
        <end position="148"/>
    </location>
</feature>
<evidence type="ECO:0000313" key="3">
    <source>
        <dbReference type="Proteomes" id="UP000707356"/>
    </source>
</evidence>
<sequence>MDGVAQPEFAEPIPYQNQYQGQFGEFTITPSDRRGVVIYRAGLMAAALCFAAGAILALWQGENPTVQMALTLLYTGFSLGLGVSLLMIHIYMVTLHRALQAFWLVGSLAALAVGHFYPEPFALTVYQHPVTILGVGFTFAALTGIFFKEAFCFNRLETKLLTPTVPLLLLSHWLGWLPLGVEQGLLAVWAALFIVFAIRKVIQPIPPDIGDKSVFEYLQNLKAANLKAAKV</sequence>
<dbReference type="InterPro" id="IPR019275">
    <property type="entry name" value="DUF2301"/>
</dbReference>
<gene>
    <name evidence="2" type="ORF">KME07_15645</name>
</gene>
<reference evidence="2" key="2">
    <citation type="journal article" date="2022" name="Microbiol. Resour. Announc.">
        <title>Metagenome Sequencing to Explore Phylogenomics of Terrestrial Cyanobacteria.</title>
        <authorList>
            <person name="Ward R.D."/>
            <person name="Stajich J.E."/>
            <person name="Johansen J.R."/>
            <person name="Huntemann M."/>
            <person name="Clum A."/>
            <person name="Foster B."/>
            <person name="Foster B."/>
            <person name="Roux S."/>
            <person name="Palaniappan K."/>
            <person name="Varghese N."/>
            <person name="Mukherjee S."/>
            <person name="Reddy T.B.K."/>
            <person name="Daum C."/>
            <person name="Copeland A."/>
            <person name="Chen I.A."/>
            <person name="Ivanova N.N."/>
            <person name="Kyrpides N.C."/>
            <person name="Shapiro N."/>
            <person name="Eloe-Fadrosh E.A."/>
            <person name="Pietrasiak N."/>
        </authorList>
    </citation>
    <scope>NUCLEOTIDE SEQUENCE</scope>
    <source>
        <strain evidence="2">GSE-TBD4-15B</strain>
    </source>
</reference>
<proteinExistence type="predicted"/>
<dbReference type="Pfam" id="PF10063">
    <property type="entry name" value="DUF2301"/>
    <property type="match status" value="1"/>
</dbReference>
<accession>A0A951PCK6</accession>
<evidence type="ECO:0000313" key="2">
    <source>
        <dbReference type="EMBL" id="MBW4466857.1"/>
    </source>
</evidence>
<feature type="transmembrane region" description="Helical" evidence="1">
    <location>
        <begin position="71"/>
        <end position="94"/>
    </location>
</feature>
<feature type="transmembrane region" description="Helical" evidence="1">
    <location>
        <begin position="37"/>
        <end position="59"/>
    </location>
</feature>
<dbReference type="Proteomes" id="UP000707356">
    <property type="component" value="Unassembled WGS sequence"/>
</dbReference>
<feature type="transmembrane region" description="Helical" evidence="1">
    <location>
        <begin position="185"/>
        <end position="202"/>
    </location>
</feature>
<dbReference type="EMBL" id="JAHHHV010000071">
    <property type="protein sequence ID" value="MBW4466857.1"/>
    <property type="molecule type" value="Genomic_DNA"/>
</dbReference>
<reference evidence="2" key="1">
    <citation type="submission" date="2021-05" db="EMBL/GenBank/DDBJ databases">
        <authorList>
            <person name="Pietrasiak N."/>
            <person name="Ward R."/>
            <person name="Stajich J.E."/>
            <person name="Kurbessoian T."/>
        </authorList>
    </citation>
    <scope>NUCLEOTIDE SEQUENCE</scope>
    <source>
        <strain evidence="2">GSE-TBD4-15B</strain>
    </source>
</reference>
<name>A0A951PCK6_9CYAN</name>
<dbReference type="PANTHER" id="PTHR36716:SF2">
    <property type="entry name" value="F3H9.20 PROTEIN"/>
    <property type="match status" value="1"/>
</dbReference>
<keyword evidence="1" id="KW-0472">Membrane</keyword>
<evidence type="ECO:0000256" key="1">
    <source>
        <dbReference type="SAM" id="Phobius"/>
    </source>
</evidence>
<keyword evidence="1" id="KW-1133">Transmembrane helix</keyword>
<organism evidence="2 3">
    <name type="scientific">Pegethrix bostrychoides GSE-TBD4-15B</name>
    <dbReference type="NCBI Taxonomy" id="2839662"/>
    <lineage>
        <taxon>Bacteria</taxon>
        <taxon>Bacillati</taxon>
        <taxon>Cyanobacteriota</taxon>
        <taxon>Cyanophyceae</taxon>
        <taxon>Oculatellales</taxon>
        <taxon>Oculatellaceae</taxon>
        <taxon>Pegethrix</taxon>
    </lineage>
</organism>
<feature type="transmembrane region" description="Helical" evidence="1">
    <location>
        <begin position="101"/>
        <end position="118"/>
    </location>
</feature>
<dbReference type="AlphaFoldDB" id="A0A951PCK6"/>